<organism evidence="2 3">
    <name type="scientific">Solimonas terrae</name>
    <dbReference type="NCBI Taxonomy" id="1396819"/>
    <lineage>
        <taxon>Bacteria</taxon>
        <taxon>Pseudomonadati</taxon>
        <taxon>Pseudomonadota</taxon>
        <taxon>Gammaproteobacteria</taxon>
        <taxon>Nevskiales</taxon>
        <taxon>Nevskiaceae</taxon>
        <taxon>Solimonas</taxon>
    </lineage>
</organism>
<dbReference type="CDD" id="cd16329">
    <property type="entry name" value="LolA_like"/>
    <property type="match status" value="1"/>
</dbReference>
<dbReference type="InterPro" id="IPR010752">
    <property type="entry name" value="DUF1329"/>
</dbReference>
<dbReference type="Pfam" id="PF07044">
    <property type="entry name" value="DUF1329"/>
    <property type="match status" value="1"/>
</dbReference>
<evidence type="ECO:0000313" key="3">
    <source>
        <dbReference type="Proteomes" id="UP000472676"/>
    </source>
</evidence>
<dbReference type="Proteomes" id="UP000472676">
    <property type="component" value="Unassembled WGS sequence"/>
</dbReference>
<dbReference type="RefSeq" id="WP_166255215.1">
    <property type="nucleotide sequence ID" value="NZ_JAAMOW010000004.1"/>
</dbReference>
<keyword evidence="1" id="KW-0732">Signal</keyword>
<accession>A0A6M2BR00</accession>
<protein>
    <submittedName>
        <fullName evidence="2">DUF1329 domain-containing protein</fullName>
    </submittedName>
</protein>
<evidence type="ECO:0000313" key="2">
    <source>
        <dbReference type="EMBL" id="NGY04908.1"/>
    </source>
</evidence>
<feature type="chain" id="PRO_5026765622" evidence="1">
    <location>
        <begin position="26"/>
        <end position="456"/>
    </location>
</feature>
<sequence length="456" mass="51528">MNFKLLVASCLTAGLAGVSAGNAYAKVDAAQAAELNGPKLTCMGAERAGSKDGVAEYTGKYFGTWPGLKKPYGYDPGPFADEKPLFTITAQNMAQYQDKLTEGEKALLKQYPDSYRMNIYPSHRDFRFADWVCDTVKKNAVTSEVIHNGLGITGISGAIPFPFPKSGLEAIWNIINPHRAWTEKAVCDIADVYSNGSIAWGRNKFMTMNPGNNPNERGSFQDKINAYFYTGYLLPERDKGFVAVGLQPNDFTNDATQSWQYQPGIRRVRQAPEVGFDYPVPPAGLRTVDDDYVFNGSPERYTWKLVGKKEIYVPYDNFKINDPSLKYSELIKPNVINPDYERYELHRVWIVEGTLKDGVRHIYHKRRLYADEDTWMALWADNYDARGQLWRVAYVNYFYSQESKTFHRGASLYNDLTAKAYEAGYLVNERGSDWWRINIPLTPAMFSPGAAARGGH</sequence>
<gene>
    <name evidence="2" type="ORF">G7Y85_09025</name>
</gene>
<keyword evidence="3" id="KW-1185">Reference proteome</keyword>
<dbReference type="Gene3D" id="2.50.20.10">
    <property type="entry name" value="Lipoprotein localisation LolA/LolB/LppX"/>
    <property type="match status" value="1"/>
</dbReference>
<reference evidence="2 3" key="1">
    <citation type="journal article" date="2014" name="Int. J. Syst. Evol. Microbiol.">
        <title>Solimonas terrae sp. nov., isolated from soil.</title>
        <authorList>
            <person name="Kim S.J."/>
            <person name="Moon J.Y."/>
            <person name="Weon H.Y."/>
            <person name="Ahn J.H."/>
            <person name="Chen W.M."/>
            <person name="Kwon S.W."/>
        </authorList>
    </citation>
    <scope>NUCLEOTIDE SEQUENCE [LARGE SCALE GENOMIC DNA]</scope>
    <source>
        <strain evidence="2 3">KIS83-12</strain>
    </source>
</reference>
<proteinExistence type="predicted"/>
<name>A0A6M2BR00_9GAMM</name>
<feature type="signal peptide" evidence="1">
    <location>
        <begin position="1"/>
        <end position="25"/>
    </location>
</feature>
<dbReference type="EMBL" id="JAAMOW010000004">
    <property type="protein sequence ID" value="NGY04908.1"/>
    <property type="molecule type" value="Genomic_DNA"/>
</dbReference>
<evidence type="ECO:0000256" key="1">
    <source>
        <dbReference type="SAM" id="SignalP"/>
    </source>
</evidence>
<dbReference type="AlphaFoldDB" id="A0A6M2BR00"/>
<comment type="caution">
    <text evidence="2">The sequence shown here is derived from an EMBL/GenBank/DDBJ whole genome shotgun (WGS) entry which is preliminary data.</text>
</comment>